<dbReference type="InterPro" id="IPR013083">
    <property type="entry name" value="Znf_RING/FYVE/PHD"/>
</dbReference>
<evidence type="ECO:0000256" key="4">
    <source>
        <dbReference type="ARBA" id="ARBA00012483"/>
    </source>
</evidence>
<reference evidence="15 16" key="3">
    <citation type="journal article" date="2014" name="Genome Announc.">
        <title>Genome Sequence of the Microsporidian Species Nematocida sp1 Strain ERTm6 (ATCC PRA-372).</title>
        <authorList>
            <person name="Bakowski M.A."/>
            <person name="Priest M."/>
            <person name="Young S."/>
            <person name="Cuomo C.A."/>
            <person name="Troemel E.R."/>
        </authorList>
    </citation>
    <scope>NUCLEOTIDE SEQUENCE [LARGE SCALE GENOMIC DNA]</scope>
    <source>
        <strain evidence="15 16">ERTm6</strain>
    </source>
</reference>
<dbReference type="HOGENOM" id="CLU_1787323_0_0_1"/>
<comment type="pathway">
    <text evidence="3">Protein modification; protein ubiquitination.</text>
</comment>
<evidence type="ECO:0000256" key="1">
    <source>
        <dbReference type="ARBA" id="ARBA00000900"/>
    </source>
</evidence>
<dbReference type="Pfam" id="PF13445">
    <property type="entry name" value="zf-RING_UBOX"/>
    <property type="match status" value="1"/>
</dbReference>
<evidence type="ECO:0000256" key="8">
    <source>
        <dbReference type="ARBA" id="ARBA00022786"/>
    </source>
</evidence>
<keyword evidence="12" id="KW-0812">Transmembrane</keyword>
<dbReference type="Gene3D" id="3.30.40.10">
    <property type="entry name" value="Zinc/RING finger domain, C3HC4 (zinc finger)"/>
    <property type="match status" value="1"/>
</dbReference>
<dbReference type="InterPro" id="IPR017907">
    <property type="entry name" value="Znf_RING_CS"/>
</dbReference>
<name>H8ZBI6_NEMA1</name>
<evidence type="ECO:0000256" key="12">
    <source>
        <dbReference type="SAM" id="Phobius"/>
    </source>
</evidence>
<evidence type="ECO:0000256" key="6">
    <source>
        <dbReference type="ARBA" id="ARBA00022723"/>
    </source>
</evidence>
<keyword evidence="8" id="KW-0833">Ubl conjugation pathway</keyword>
<reference evidence="15" key="2">
    <citation type="submission" date="2012-10" db="EMBL/GenBank/DDBJ databases">
        <authorList>
            <consortium name="The Broad Institute Genome Sequencing Platform"/>
            <consortium name="The Broad Institute Genome Sequencing Center for Infectious Disease"/>
            <person name="Cuomo C."/>
            <person name="Troemel E."/>
            <person name="Walker B."/>
            <person name="Young S.K."/>
            <person name="Zeng Q."/>
            <person name="Gargeya S."/>
            <person name="Fitzgerald M."/>
            <person name="Haas B."/>
            <person name="Abouelleil A."/>
            <person name="Alvarado L."/>
            <person name="Arachchi H.M."/>
            <person name="Berlin A.M."/>
            <person name="Chapman S.B."/>
            <person name="Goldberg J."/>
            <person name="Griggs A."/>
            <person name="Gujja S."/>
            <person name="Hansen M."/>
            <person name="Howarth C."/>
            <person name="Imamovic A."/>
            <person name="Larimer J."/>
            <person name="McCowan C."/>
            <person name="Murphy C."/>
            <person name="Neiman D."/>
            <person name="Pearson M."/>
            <person name="Priest M."/>
            <person name="Roberts A."/>
            <person name="Saif S."/>
            <person name="Shea T."/>
            <person name="Sisk P."/>
            <person name="Sykes S."/>
            <person name="Wortman J."/>
            <person name="Nusbaum C."/>
            <person name="Birren B."/>
        </authorList>
    </citation>
    <scope>NUCLEOTIDE SEQUENCE</scope>
    <source>
        <strain evidence="15">ERTm6</strain>
    </source>
</reference>
<evidence type="ECO:0000313" key="16">
    <source>
        <dbReference type="Proteomes" id="UP000054524"/>
    </source>
</evidence>
<evidence type="ECO:0000256" key="7">
    <source>
        <dbReference type="ARBA" id="ARBA00022771"/>
    </source>
</evidence>
<evidence type="ECO:0000256" key="2">
    <source>
        <dbReference type="ARBA" id="ARBA00004308"/>
    </source>
</evidence>
<dbReference type="GO" id="GO:0061630">
    <property type="term" value="F:ubiquitin protein ligase activity"/>
    <property type="evidence" value="ECO:0007669"/>
    <property type="project" value="UniProtKB-EC"/>
</dbReference>
<dbReference type="GO" id="GO:0008270">
    <property type="term" value="F:zinc ion binding"/>
    <property type="evidence" value="ECO:0007669"/>
    <property type="project" value="UniProtKB-KW"/>
</dbReference>
<dbReference type="PROSITE" id="PS00518">
    <property type="entry name" value="ZF_RING_1"/>
    <property type="match status" value="1"/>
</dbReference>
<sequence>MENEVVIEQVSRKVDFDCSICMCEVEIPVVTRCGHLFCWGCISGWGNKSSICPVCKTLCSLSTVIPIYSKGKQHSKGFFPKPQDVQSTWKKSSNLVNFGYSEELRIFHLQGMEYRRSIYGKHCLLTKILYMIFLLFFIMVFFLLE</sequence>
<dbReference type="PANTHER" id="PTHR12313">
    <property type="entry name" value="E3 UBIQUITIN-PROTEIN LIGASE RNF5-RELATED"/>
    <property type="match status" value="1"/>
</dbReference>
<dbReference type="EC" id="2.3.2.27" evidence="4"/>
<dbReference type="Proteomes" id="UP000054524">
    <property type="component" value="Unassembled WGS sequence"/>
</dbReference>
<organism evidence="14">
    <name type="scientific">Nematocida ausubeli (strain ATCC PRA-371 / ERTm2)</name>
    <name type="common">Nematode killer fungus</name>
    <dbReference type="NCBI Taxonomy" id="1913371"/>
    <lineage>
        <taxon>Eukaryota</taxon>
        <taxon>Fungi</taxon>
        <taxon>Fungi incertae sedis</taxon>
        <taxon>Microsporidia</taxon>
        <taxon>Nematocida</taxon>
    </lineage>
</organism>
<dbReference type="PROSITE" id="PS50089">
    <property type="entry name" value="ZF_RING_2"/>
    <property type="match status" value="1"/>
</dbReference>
<proteinExistence type="predicted"/>
<dbReference type="InterPro" id="IPR045103">
    <property type="entry name" value="RNF5/RNF185-like"/>
</dbReference>
<evidence type="ECO:0000256" key="3">
    <source>
        <dbReference type="ARBA" id="ARBA00004906"/>
    </source>
</evidence>
<reference evidence="14" key="1">
    <citation type="submission" date="2011-03" db="EMBL/GenBank/DDBJ databases">
        <title>The Genome Sequence of Nematocida sp1 strain ERTm2.</title>
        <authorList>
            <consortium name="The Broad Institute Genome Sequencing Platform"/>
            <consortium name="The Broad Institute Genome Sequencing Center for Infectious Disease"/>
            <person name="Cuomo C."/>
            <person name="Troemel E."/>
            <person name="Young S.K."/>
            <person name="Zeng Q."/>
            <person name="Gargeya S."/>
            <person name="Fitzgerald M."/>
            <person name="Haas B."/>
            <person name="Abouelleil A."/>
            <person name="Alvarado L."/>
            <person name="Arachchi H.M."/>
            <person name="Berlin A."/>
            <person name="Brown A."/>
            <person name="Chapman S.B."/>
            <person name="Chen Z."/>
            <person name="Dunbar C."/>
            <person name="Freedman E."/>
            <person name="Gearin G."/>
            <person name="Gellesch M."/>
            <person name="Goldberg J."/>
            <person name="Griggs A."/>
            <person name="Gujja S."/>
            <person name="Heilman E.R."/>
            <person name="Heiman D."/>
            <person name="Howarth C."/>
            <person name="Larson L."/>
            <person name="Lui A."/>
            <person name="MacDonald P.J.P."/>
            <person name="Mehta T."/>
            <person name="Montmayeur A."/>
            <person name="Murphy C."/>
            <person name="Neiman D."/>
            <person name="Pearson M."/>
            <person name="Priest M."/>
            <person name="Roberts A."/>
            <person name="Saif S."/>
            <person name="Shea T."/>
            <person name="Shenoy N."/>
            <person name="Sisk P."/>
            <person name="Stolte C."/>
            <person name="Sykes S."/>
            <person name="White J."/>
            <person name="Yandava C."/>
            <person name="Wortman J."/>
            <person name="Nusbaum C."/>
            <person name="Birren B."/>
        </authorList>
    </citation>
    <scope>NUCLEOTIDE SEQUENCE</scope>
    <source>
        <strain evidence="14">ERTm2</strain>
    </source>
</reference>
<keyword evidence="9" id="KW-0862">Zinc</keyword>
<keyword evidence="16" id="KW-1185">Reference proteome</keyword>
<evidence type="ECO:0000256" key="9">
    <source>
        <dbReference type="ARBA" id="ARBA00022833"/>
    </source>
</evidence>
<evidence type="ECO:0000256" key="5">
    <source>
        <dbReference type="ARBA" id="ARBA00022679"/>
    </source>
</evidence>
<comment type="catalytic activity">
    <reaction evidence="1">
        <text>S-ubiquitinyl-[E2 ubiquitin-conjugating enzyme]-L-cysteine + [acceptor protein]-L-lysine = [E2 ubiquitin-conjugating enzyme]-L-cysteine + N(6)-ubiquitinyl-[acceptor protein]-L-lysine.</text>
        <dbReference type="EC" id="2.3.2.27"/>
    </reaction>
</comment>
<comment type="subcellular location">
    <subcellularLocation>
        <location evidence="2">Endomembrane system</location>
    </subcellularLocation>
</comment>
<dbReference type="STRING" id="944018.H8ZBI6"/>
<dbReference type="EMBL" id="JH604634">
    <property type="protein sequence ID" value="EHY66239.1"/>
    <property type="molecule type" value="Genomic_DNA"/>
</dbReference>
<keyword evidence="12" id="KW-1133">Transmembrane helix</keyword>
<evidence type="ECO:0000259" key="13">
    <source>
        <dbReference type="PROSITE" id="PS50089"/>
    </source>
</evidence>
<feature type="transmembrane region" description="Helical" evidence="12">
    <location>
        <begin position="124"/>
        <end position="144"/>
    </location>
</feature>
<dbReference type="SMART" id="SM00184">
    <property type="entry name" value="RING"/>
    <property type="match status" value="1"/>
</dbReference>
<protein>
    <recommendedName>
        <fullName evidence="4">RING-type E3 ubiquitin transferase</fullName>
        <ecNumber evidence="4">2.3.2.27</ecNumber>
    </recommendedName>
</protein>
<dbReference type="InterPro" id="IPR027370">
    <property type="entry name" value="Znf-RING_euk"/>
</dbReference>
<dbReference type="UniPathway" id="UPA00143"/>
<feature type="domain" description="RING-type" evidence="13">
    <location>
        <begin position="18"/>
        <end position="56"/>
    </location>
</feature>
<keyword evidence="7 11" id="KW-0863">Zinc-finger</keyword>
<evidence type="ECO:0000313" key="14">
    <source>
        <dbReference type="EMBL" id="EHY66239.1"/>
    </source>
</evidence>
<dbReference type="EMBL" id="AKIJ01000003">
    <property type="protein sequence ID" value="KFG26098.1"/>
    <property type="molecule type" value="Genomic_DNA"/>
</dbReference>
<dbReference type="GO" id="GO:0005783">
    <property type="term" value="C:endoplasmic reticulum"/>
    <property type="evidence" value="ECO:0007669"/>
    <property type="project" value="InterPro"/>
</dbReference>
<dbReference type="GO" id="GO:0016567">
    <property type="term" value="P:protein ubiquitination"/>
    <property type="evidence" value="ECO:0007669"/>
    <property type="project" value="UniProtKB-UniPathway"/>
</dbReference>
<dbReference type="AlphaFoldDB" id="H8ZBI6"/>
<keyword evidence="5" id="KW-0808">Transferase</keyword>
<keyword evidence="10 12" id="KW-0472">Membrane</keyword>
<accession>A0A086J1T0</accession>
<evidence type="ECO:0000256" key="10">
    <source>
        <dbReference type="ARBA" id="ARBA00023136"/>
    </source>
</evidence>
<dbReference type="SUPFAM" id="SSF57850">
    <property type="entry name" value="RING/U-box"/>
    <property type="match status" value="1"/>
</dbReference>
<dbReference type="Proteomes" id="UP000005622">
    <property type="component" value="Unassembled WGS sequence"/>
</dbReference>
<gene>
    <name evidence="14" type="ORF">NERG_00935</name>
    <name evidence="15" type="ORF">NESG_01213</name>
</gene>
<dbReference type="InterPro" id="IPR001841">
    <property type="entry name" value="Znf_RING"/>
</dbReference>
<keyword evidence="6" id="KW-0479">Metal-binding</keyword>
<dbReference type="GO" id="GO:0006511">
    <property type="term" value="P:ubiquitin-dependent protein catabolic process"/>
    <property type="evidence" value="ECO:0007669"/>
    <property type="project" value="InterPro"/>
</dbReference>
<accession>H8ZBI6</accession>
<dbReference type="OrthoDB" id="6270329at2759"/>
<evidence type="ECO:0000256" key="11">
    <source>
        <dbReference type="PROSITE-ProRule" id="PRU00175"/>
    </source>
</evidence>
<evidence type="ECO:0000313" key="15">
    <source>
        <dbReference type="EMBL" id="KFG26098.1"/>
    </source>
</evidence>